<evidence type="ECO:0000313" key="4">
    <source>
        <dbReference type="Proteomes" id="UP000310754"/>
    </source>
</evidence>
<dbReference type="PROSITE" id="PS51746">
    <property type="entry name" value="PPM_2"/>
    <property type="match status" value="1"/>
</dbReference>
<dbReference type="Pfam" id="PF09867">
    <property type="entry name" value="TagF_N"/>
    <property type="match status" value="1"/>
</dbReference>
<dbReference type="InterPro" id="IPR036457">
    <property type="entry name" value="PPM-type-like_dom_sf"/>
</dbReference>
<dbReference type="InterPro" id="IPR038225">
    <property type="entry name" value="TagF_sf"/>
</dbReference>
<feature type="region of interest" description="Disordered" evidence="1">
    <location>
        <begin position="203"/>
        <end position="240"/>
    </location>
</feature>
<comment type="caution">
    <text evidence="3">The sequence shown here is derived from an EMBL/GenBank/DDBJ whole genome shotgun (WGS) entry which is preliminary data.</text>
</comment>
<dbReference type="SMART" id="SM00332">
    <property type="entry name" value="PP2Cc"/>
    <property type="match status" value="1"/>
</dbReference>
<keyword evidence="4" id="KW-1185">Reference proteome</keyword>
<evidence type="ECO:0000256" key="1">
    <source>
        <dbReference type="SAM" id="MobiDB-lite"/>
    </source>
</evidence>
<dbReference type="Gene3D" id="3.40.1730.10">
    <property type="entry name" value="pa0076 domain"/>
    <property type="match status" value="1"/>
</dbReference>
<organism evidence="3 4">
    <name type="scientific">Allorhizobium terrae</name>
    <dbReference type="NCBI Taxonomy" id="1848972"/>
    <lineage>
        <taxon>Bacteria</taxon>
        <taxon>Pseudomonadati</taxon>
        <taxon>Pseudomonadota</taxon>
        <taxon>Alphaproteobacteria</taxon>
        <taxon>Hyphomicrobiales</taxon>
        <taxon>Rhizobiaceae</taxon>
        <taxon>Rhizobium/Agrobacterium group</taxon>
        <taxon>Allorhizobium</taxon>
    </lineage>
</organism>
<feature type="domain" description="PPM-type phosphatase" evidence="2">
    <location>
        <begin position="249"/>
        <end position="462"/>
    </location>
</feature>
<dbReference type="Proteomes" id="UP000310754">
    <property type="component" value="Unassembled WGS sequence"/>
</dbReference>
<accession>A0A4S3ZQD7</accession>
<dbReference type="RefSeq" id="WP_190236852.1">
    <property type="nucleotide sequence ID" value="NZ_SSOA01000011.1"/>
</dbReference>
<dbReference type="InterPro" id="IPR017748">
    <property type="entry name" value="TagF"/>
</dbReference>
<sequence>MALRSAPKPKPSGQDRIGFFGKLPSHGDFISEGLERDIITMLDAWIRGGLHACEQEFGSQWPKIFAASPPWRFIVEKGVWGDATFAGVMLPSRDRVGRSFPLLIVAQLHEFAYHPRTLYLDHTWFMAAEGLAETSLTRDFDIGHFTASLKRMRLPRPDDEEGVGTAQTNRSALWWYIDTETRRSRGVRLQGDLAPDNFVQLFRESNGSKPQDGGKPASEKPEREAAVSPPSVPSPQPQPQVQLPERIVYTYATHAGTRFSLNADSLFLCEKPALFAIADGVGDQATAAEAAKLVTHSLTDIGETVSVDAMIQEIKGKLGRANSLLLARKNRSDHAPLCASIITAMIMDGQALLLWAGDARGYLLRDGIMRPLTRDHVSVGLQKRLRRGVGLEQQFLPEVLIEPFNVGDRLLLCSFPLVHALKERTIAEILLESPGVEGAESLVQEALIANVRENISAIIIGYGQDDGA</sequence>
<dbReference type="Gene3D" id="3.60.40.10">
    <property type="entry name" value="PPM-type phosphatase domain"/>
    <property type="match status" value="1"/>
</dbReference>
<dbReference type="EMBL" id="SSOA01000011">
    <property type="protein sequence ID" value="THF47759.1"/>
    <property type="molecule type" value="Genomic_DNA"/>
</dbReference>
<name>A0A4S3ZQD7_9HYPH</name>
<evidence type="ECO:0000313" key="3">
    <source>
        <dbReference type="EMBL" id="THF47759.1"/>
    </source>
</evidence>
<evidence type="ECO:0000259" key="2">
    <source>
        <dbReference type="PROSITE" id="PS51746"/>
    </source>
</evidence>
<protein>
    <submittedName>
        <fullName evidence="3">Type VI secretion system-associated protein TagF</fullName>
    </submittedName>
</protein>
<dbReference type="InterPro" id="IPR001932">
    <property type="entry name" value="PPM-type_phosphatase-like_dom"/>
</dbReference>
<dbReference type="SUPFAM" id="SSF81606">
    <property type="entry name" value="PP2C-like"/>
    <property type="match status" value="1"/>
</dbReference>
<dbReference type="AlphaFoldDB" id="A0A4S3ZQD7"/>
<proteinExistence type="predicted"/>
<reference evidence="3 4" key="1">
    <citation type="submission" date="2019-04" db="EMBL/GenBank/DDBJ databases">
        <title>Rhizobium terrae sp. nov., isolated from a paddy soil.</title>
        <authorList>
            <person name="Lin S.-Y."/>
            <person name="Hameed A."/>
            <person name="Huang H.-I."/>
            <person name="Young C.-C."/>
        </authorList>
    </citation>
    <scope>NUCLEOTIDE SEQUENCE [LARGE SCALE GENOMIC DNA]</scope>
    <source>
        <strain evidence="3 4">CC-HIH110</strain>
    </source>
</reference>
<dbReference type="NCBIfam" id="TIGR03373">
    <property type="entry name" value="VI_minor_4"/>
    <property type="match status" value="1"/>
</dbReference>
<gene>
    <name evidence="3" type="primary">tagF</name>
    <name evidence="3" type="ORF">E6C51_16950</name>
</gene>